<dbReference type="AlphaFoldDB" id="E5AP18"/>
<gene>
    <name evidence="2" type="ordered locus">RBRH_01125</name>
</gene>
<sequence length="245" mass="27760">MFNREVVQIVEVLGRATQGITQPFICRGDDNQLYFVKGLHAGRRSLVAEWLGSAMAEAFGLPVAPFRIAQVADELIQIGPSHFAELGAGYVFASCAVPNALEMSWTLLGNVDPKLQLDVIVFDWWIRNQDRTLTEKGGNPNLLWDPGASRMLVIDQNQAFDPYFDGAAFLELHPFSQVWRSVYEDFVTRQIYEMRMLNALKQFECACDKMPASWSIVGDDVPLGFTPDEAYSLLLRYCHEDFWKP</sequence>
<dbReference type="eggNOG" id="ENOG5032TTG">
    <property type="taxonomic scope" value="Bacteria"/>
</dbReference>
<dbReference type="EMBL" id="FR687359">
    <property type="protein sequence ID" value="CBW74350.1"/>
    <property type="molecule type" value="Genomic_DNA"/>
</dbReference>
<name>E5AP18_MYCRK</name>
<protein>
    <recommendedName>
        <fullName evidence="1">HipA-like kinase domain-containing protein</fullName>
    </recommendedName>
</protein>
<dbReference type="RefSeq" id="WP_013434584.1">
    <property type="nucleotide sequence ID" value="NC_014722.1"/>
</dbReference>
<accession>E5AP18</accession>
<evidence type="ECO:0000313" key="2">
    <source>
        <dbReference type="EMBL" id="CBW74350.1"/>
    </source>
</evidence>
<dbReference type="Pfam" id="PF20613">
    <property type="entry name" value="HipA_2"/>
    <property type="match status" value="1"/>
</dbReference>
<dbReference type="InterPro" id="IPR046748">
    <property type="entry name" value="HipA_2"/>
</dbReference>
<feature type="domain" description="HipA-like kinase" evidence="1">
    <location>
        <begin position="9"/>
        <end position="244"/>
    </location>
</feature>
<proteinExistence type="predicted"/>
<dbReference type="KEGG" id="brh:RBRH_01125"/>
<organism evidence="2 3">
    <name type="scientific">Mycetohabitans rhizoxinica (strain DSM 19002 / CIP 109453 / HKI 454)</name>
    <name type="common">Paraburkholderia rhizoxinica</name>
    <dbReference type="NCBI Taxonomy" id="882378"/>
    <lineage>
        <taxon>Bacteria</taxon>
        <taxon>Pseudomonadati</taxon>
        <taxon>Pseudomonadota</taxon>
        <taxon>Betaproteobacteria</taxon>
        <taxon>Burkholderiales</taxon>
        <taxon>Burkholderiaceae</taxon>
        <taxon>Mycetohabitans</taxon>
    </lineage>
</organism>
<dbReference type="OrthoDB" id="8440774at2"/>
<reference evidence="2 3" key="1">
    <citation type="journal article" date="2011" name="J. Bacteriol.">
        <title>Complete genome sequence of Burkholderia rhizoxinica, an endosymbiont of Rhizopus microsporus.</title>
        <authorList>
            <person name="Lackner G."/>
            <person name="Moebius N."/>
            <person name="Partida-Martinez L."/>
            <person name="Hertweck C."/>
        </authorList>
    </citation>
    <scope>NUCLEOTIDE SEQUENCE [LARGE SCALE GENOMIC DNA]</scope>
    <source>
        <strain evidence="3">DSM 19002 / CIP 109453 / HKI 454</strain>
    </source>
</reference>
<dbReference type="HOGENOM" id="CLU_102179_0_0_4"/>
<evidence type="ECO:0000313" key="3">
    <source>
        <dbReference type="Proteomes" id="UP000007437"/>
    </source>
</evidence>
<dbReference type="Proteomes" id="UP000007437">
    <property type="component" value="Chromosome"/>
</dbReference>
<dbReference type="STRING" id="882378.RBRH_01125"/>
<evidence type="ECO:0000259" key="1">
    <source>
        <dbReference type="Pfam" id="PF20613"/>
    </source>
</evidence>